<keyword evidence="2" id="KW-1185">Reference proteome</keyword>
<organism evidence="1 2">
    <name type="scientific">Trichoderma harzianum CBS 226.95</name>
    <dbReference type="NCBI Taxonomy" id="983964"/>
    <lineage>
        <taxon>Eukaryota</taxon>
        <taxon>Fungi</taxon>
        <taxon>Dikarya</taxon>
        <taxon>Ascomycota</taxon>
        <taxon>Pezizomycotina</taxon>
        <taxon>Sordariomycetes</taxon>
        <taxon>Hypocreomycetidae</taxon>
        <taxon>Hypocreales</taxon>
        <taxon>Hypocreaceae</taxon>
        <taxon>Trichoderma</taxon>
    </lineage>
</organism>
<evidence type="ECO:0000313" key="1">
    <source>
        <dbReference type="EMBL" id="PTB54220.1"/>
    </source>
</evidence>
<reference evidence="1 2" key="1">
    <citation type="submission" date="2016-07" db="EMBL/GenBank/DDBJ databases">
        <title>Multiple horizontal gene transfer events from other fungi enriched the ability of initially mycotrophic Trichoderma (Ascomycota) to feed on dead plant biomass.</title>
        <authorList>
            <consortium name="DOE Joint Genome Institute"/>
            <person name="Aerts A."/>
            <person name="Atanasova L."/>
            <person name="Chenthamara K."/>
            <person name="Zhang J."/>
            <person name="Grujic M."/>
            <person name="Henrissat B."/>
            <person name="Kuo A."/>
            <person name="Salamov A."/>
            <person name="Lipzen A."/>
            <person name="Labutti K."/>
            <person name="Barry K."/>
            <person name="Miao Y."/>
            <person name="Rahimi M.J."/>
            <person name="Shen Q."/>
            <person name="Grigoriev I.V."/>
            <person name="Kubicek C.P."/>
            <person name="Druzhinina I.S."/>
        </authorList>
    </citation>
    <scope>NUCLEOTIDE SEQUENCE [LARGE SCALE GENOMIC DNA]</scope>
    <source>
        <strain evidence="1 2">CBS 226.95</strain>
    </source>
</reference>
<sequence>MGCRLDAQSSNHPEEKYQGSSTCLFANSAPDSLLSTGLTSQACQGSLSHLVTVMGARNAPKRLCRLARTFHITSAYRICSALSLLLISNVFFWKAKHRLRYPSIPYRLRGALPANHEAPCRYDNAVLAQMPCPTRRCWHLLFASARRFILDCDARGRSHQCDTFLFRNTAPGKLPKTKPATFRAIYLQRGCATSL</sequence>
<protein>
    <submittedName>
        <fullName evidence="1">Uncharacterized protein</fullName>
    </submittedName>
</protein>
<proteinExistence type="predicted"/>
<dbReference type="EMBL" id="KZ679681">
    <property type="protein sequence ID" value="PTB54220.1"/>
    <property type="molecule type" value="Genomic_DNA"/>
</dbReference>
<dbReference type="GeneID" id="36623854"/>
<name>A0A2T4AAW5_TRIHA</name>
<accession>A0A2T4AAW5</accession>
<dbReference type="AlphaFoldDB" id="A0A2T4AAW5"/>
<gene>
    <name evidence="1" type="ORF">M431DRAFT_452669</name>
</gene>
<dbReference type="Proteomes" id="UP000241690">
    <property type="component" value="Unassembled WGS sequence"/>
</dbReference>
<evidence type="ECO:0000313" key="2">
    <source>
        <dbReference type="Proteomes" id="UP000241690"/>
    </source>
</evidence>
<dbReference type="RefSeq" id="XP_024773897.1">
    <property type="nucleotide sequence ID" value="XM_024915287.1"/>
</dbReference>